<proteinExistence type="predicted"/>
<feature type="transmembrane region" description="Helical" evidence="1">
    <location>
        <begin position="107"/>
        <end position="128"/>
    </location>
</feature>
<dbReference type="eggNOG" id="ENOG502SBRH">
    <property type="taxonomic scope" value="Eukaryota"/>
</dbReference>
<protein>
    <recommendedName>
        <fullName evidence="4">Transmembrane protein</fullName>
    </recommendedName>
</protein>
<dbReference type="OMA" id="ETSNGWF"/>
<organism evidence="2 3">
    <name type="scientific">Thalassiosira oceanica</name>
    <name type="common">Marine diatom</name>
    <dbReference type="NCBI Taxonomy" id="159749"/>
    <lineage>
        <taxon>Eukaryota</taxon>
        <taxon>Sar</taxon>
        <taxon>Stramenopiles</taxon>
        <taxon>Ochrophyta</taxon>
        <taxon>Bacillariophyta</taxon>
        <taxon>Coscinodiscophyceae</taxon>
        <taxon>Thalassiosirophycidae</taxon>
        <taxon>Thalassiosirales</taxon>
        <taxon>Thalassiosiraceae</taxon>
        <taxon>Thalassiosira</taxon>
    </lineage>
</organism>
<evidence type="ECO:0000256" key="1">
    <source>
        <dbReference type="SAM" id="Phobius"/>
    </source>
</evidence>
<evidence type="ECO:0000313" key="2">
    <source>
        <dbReference type="EMBL" id="EJK75893.1"/>
    </source>
</evidence>
<evidence type="ECO:0000313" key="3">
    <source>
        <dbReference type="Proteomes" id="UP000266841"/>
    </source>
</evidence>
<reference evidence="2 3" key="1">
    <citation type="journal article" date="2012" name="Genome Biol.">
        <title>Genome and low-iron response of an oceanic diatom adapted to chronic iron limitation.</title>
        <authorList>
            <person name="Lommer M."/>
            <person name="Specht M."/>
            <person name="Roy A.S."/>
            <person name="Kraemer L."/>
            <person name="Andreson R."/>
            <person name="Gutowska M.A."/>
            <person name="Wolf J."/>
            <person name="Bergner S.V."/>
            <person name="Schilhabel M.B."/>
            <person name="Klostermeier U.C."/>
            <person name="Beiko R.G."/>
            <person name="Rosenstiel P."/>
            <person name="Hippler M."/>
            <person name="Laroche J."/>
        </authorList>
    </citation>
    <scope>NUCLEOTIDE SEQUENCE [LARGE SCALE GENOMIC DNA]</scope>
    <source>
        <strain evidence="2 3">CCMP1005</strain>
    </source>
</reference>
<evidence type="ECO:0008006" key="4">
    <source>
        <dbReference type="Google" id="ProtNLM"/>
    </source>
</evidence>
<feature type="transmembrane region" description="Helical" evidence="1">
    <location>
        <begin position="64"/>
        <end position="86"/>
    </location>
</feature>
<dbReference type="AlphaFoldDB" id="K0TAV1"/>
<keyword evidence="1" id="KW-0472">Membrane</keyword>
<feature type="transmembrane region" description="Helical" evidence="1">
    <location>
        <begin position="233"/>
        <end position="254"/>
    </location>
</feature>
<dbReference type="Proteomes" id="UP000266841">
    <property type="component" value="Unassembled WGS sequence"/>
</dbReference>
<name>K0TAV1_THAOC</name>
<feature type="transmembrane region" description="Helical" evidence="1">
    <location>
        <begin position="201"/>
        <end position="221"/>
    </location>
</feature>
<keyword evidence="1" id="KW-0812">Transmembrane</keyword>
<gene>
    <name evidence="2" type="ORF">THAOC_02368</name>
</gene>
<feature type="transmembrane region" description="Helical" evidence="1">
    <location>
        <begin position="170"/>
        <end position="189"/>
    </location>
</feature>
<feature type="transmembrane region" description="Helical" evidence="1">
    <location>
        <begin position="38"/>
        <end position="58"/>
    </location>
</feature>
<dbReference type="OrthoDB" id="532514at2759"/>
<dbReference type="EMBL" id="AGNL01002666">
    <property type="protein sequence ID" value="EJK75893.1"/>
    <property type="molecule type" value="Genomic_DNA"/>
</dbReference>
<sequence>MMSEEGSPPLPIQNGPSQTSADELAAGLSRWIKASESFVYIEVSSIVLLFSCVANWVPWKWHKYALSVACVSLIICILLQTLEFFLPGFLEWQLIKKRDDGTGGHTVSKIASVFLMVWWSFGTGFITFKAPFVETSNGWFAAWAGLLSSVKWCIGLQNNFYGEQTQNTKYIFNLVLCSIILLIASIAPLTQKWPNYGPAGFSIATGAVTIVAAAYLITIYSAISRSVMKVTSIFLFILWTTCAGVVTFHGPFLITNNGYFAAWIGCACTLKLMMLELSDESPETI</sequence>
<keyword evidence="1" id="KW-1133">Transmembrane helix</keyword>
<accession>K0TAV1</accession>
<keyword evidence="3" id="KW-1185">Reference proteome</keyword>
<comment type="caution">
    <text evidence="2">The sequence shown here is derived from an EMBL/GenBank/DDBJ whole genome shotgun (WGS) entry which is preliminary data.</text>
</comment>